<dbReference type="HOGENOM" id="CLU_1968999_0_0_10"/>
<evidence type="ECO:0000313" key="2">
    <source>
        <dbReference type="EMBL" id="CBH23988.1"/>
    </source>
</evidence>
<dbReference type="KEGG" id="srm:SRM_01067"/>
<dbReference type="Proteomes" id="UP000000933">
    <property type="component" value="Chromosome"/>
</dbReference>
<gene>
    <name evidence="2" type="ordered locus">SRM_01067</name>
</gene>
<accession>D5H7I3</accession>
<organism evidence="2 3">
    <name type="scientific">Salinibacter ruber (strain M8)</name>
    <dbReference type="NCBI Taxonomy" id="761659"/>
    <lineage>
        <taxon>Bacteria</taxon>
        <taxon>Pseudomonadati</taxon>
        <taxon>Rhodothermota</taxon>
        <taxon>Rhodothermia</taxon>
        <taxon>Rhodothermales</taxon>
        <taxon>Salinibacteraceae</taxon>
        <taxon>Salinibacter</taxon>
    </lineage>
</organism>
<reference evidence="3" key="2">
    <citation type="submission" date="2010-04" db="EMBL/GenBank/DDBJ databases">
        <title>Genome sequence of Salinibacter ruber M8.</title>
        <authorList>
            <consortium name="Genoscope"/>
        </authorList>
    </citation>
    <scope>NUCLEOTIDE SEQUENCE [LARGE SCALE GENOMIC DNA]</scope>
    <source>
        <strain evidence="3">M8</strain>
    </source>
</reference>
<proteinExistence type="predicted"/>
<feature type="region of interest" description="Disordered" evidence="1">
    <location>
        <begin position="1"/>
        <end position="43"/>
    </location>
</feature>
<feature type="compositionally biased region" description="Polar residues" evidence="1">
    <location>
        <begin position="31"/>
        <end position="43"/>
    </location>
</feature>
<dbReference type="EMBL" id="FP565814">
    <property type="protein sequence ID" value="CBH23988.1"/>
    <property type="molecule type" value="Genomic_DNA"/>
</dbReference>
<dbReference type="AlphaFoldDB" id="D5H7I3"/>
<evidence type="ECO:0000256" key="1">
    <source>
        <dbReference type="SAM" id="MobiDB-lite"/>
    </source>
</evidence>
<protein>
    <submittedName>
        <fullName evidence="2">Uncharacterized protein</fullName>
    </submittedName>
</protein>
<reference evidence="2 3" key="1">
    <citation type="journal article" date="2010" name="ISME J.">
        <title>Fine-scale evolution: genomic, phenotypic and ecological differentiation in two coexisting Salinibacter ruber strains.</title>
        <authorList>
            <person name="Pena A."/>
            <person name="Teeling H."/>
            <person name="Huerta-Cepas J."/>
            <person name="Santos F."/>
            <person name="Yarza P."/>
            <person name="Brito-Echeverria J."/>
            <person name="Lucio M."/>
            <person name="Schmitt-Kopplin P."/>
            <person name="Meseguer I."/>
            <person name="Schenowitz C."/>
            <person name="Dossat C."/>
            <person name="Barbe V."/>
            <person name="Dopazo J."/>
            <person name="Rossello-Mora R."/>
            <person name="Schuler M."/>
            <person name="Glockner F.O."/>
            <person name="Amann R."/>
            <person name="Gabaldon T."/>
            <person name="Anton J."/>
        </authorList>
    </citation>
    <scope>NUCLEOTIDE SEQUENCE [LARGE SCALE GENOMIC DNA]</scope>
    <source>
        <strain evidence="2 3">M8</strain>
    </source>
</reference>
<sequence>MRGRLGPFSRRVTFGPGRTAHGDGRRLLHAPSSSSWGSVQSHCAGSSASRRYCSLRGGGSPPPGATDRDIAGAYEQVFQAALETLERRPFPIEKAEAAAGKALGNSAIYDAYLDAIAERAVDLQGDG</sequence>
<evidence type="ECO:0000313" key="3">
    <source>
        <dbReference type="Proteomes" id="UP000000933"/>
    </source>
</evidence>
<name>D5H7I3_SALRM</name>